<comment type="caution">
    <text evidence="2">The sequence shown here is derived from an EMBL/GenBank/DDBJ whole genome shotgun (WGS) entry which is preliminary data.</text>
</comment>
<protein>
    <submittedName>
        <fullName evidence="2">DUF3794 domain-containing protein</fullName>
    </submittedName>
</protein>
<gene>
    <name evidence="2" type="ORF">F130042H8_33070</name>
</gene>
<organism evidence="2 3">
    <name type="scientific">Enterocloster alcoholdehydrogenati</name>
    <dbReference type="NCBI Taxonomy" id="2547410"/>
    <lineage>
        <taxon>Bacteria</taxon>
        <taxon>Bacillati</taxon>
        <taxon>Bacillota</taxon>
        <taxon>Clostridia</taxon>
        <taxon>Lachnospirales</taxon>
        <taxon>Lachnospiraceae</taxon>
        <taxon>Enterocloster</taxon>
    </lineage>
</organism>
<name>A0ABQ0B1V5_9FIRM</name>
<reference evidence="2 3" key="1">
    <citation type="submission" date="2024-04" db="EMBL/GenBank/DDBJ databases">
        <title>Defined microbial consortia suppress multidrug-resistant proinflammatory Enterobacteriaceae via ecological control.</title>
        <authorList>
            <person name="Furuichi M."/>
            <person name="Kawaguchi T."/>
            <person name="Pust M."/>
            <person name="Yasuma K."/>
            <person name="Plichta D."/>
            <person name="Hasegawa N."/>
            <person name="Ohya T."/>
            <person name="Bhattarai S."/>
            <person name="Sasajima S."/>
            <person name="Aoto Y."/>
            <person name="Tuganbaev T."/>
            <person name="Yaginuma M."/>
            <person name="Ueda M."/>
            <person name="Okahashi N."/>
            <person name="Amafuji K."/>
            <person name="Kiridooshi Y."/>
            <person name="Sugita K."/>
            <person name="Strazar M."/>
            <person name="Skelly A."/>
            <person name="Suda W."/>
            <person name="Hattori M."/>
            <person name="Nakamoto N."/>
            <person name="Caballero S."/>
            <person name="Norman J."/>
            <person name="Olle B."/>
            <person name="Tanoue T."/>
            <person name="Arita M."/>
            <person name="Bucci V."/>
            <person name="Atarashi K."/>
            <person name="Xavier R."/>
            <person name="Honda K."/>
        </authorList>
    </citation>
    <scope>NUCLEOTIDE SEQUENCE [LARGE SCALE GENOMIC DNA]</scope>
    <source>
        <strain evidence="3">f13</strain>
    </source>
</reference>
<dbReference type="InterPro" id="IPR024300">
    <property type="entry name" value="SipL_SPOCS_dom"/>
</dbReference>
<dbReference type="RefSeq" id="WP_390470857.1">
    <property type="nucleotide sequence ID" value="NZ_BAABXL010000001.1"/>
</dbReference>
<dbReference type="PROSITE" id="PS51782">
    <property type="entry name" value="LYSM"/>
    <property type="match status" value="1"/>
</dbReference>
<evidence type="ECO:0000313" key="2">
    <source>
        <dbReference type="EMBL" id="GAA6270247.1"/>
    </source>
</evidence>
<dbReference type="CDD" id="cd00118">
    <property type="entry name" value="LysM"/>
    <property type="match status" value="1"/>
</dbReference>
<evidence type="ECO:0000313" key="3">
    <source>
        <dbReference type="Proteomes" id="UP001600894"/>
    </source>
</evidence>
<dbReference type="InterPro" id="IPR018392">
    <property type="entry name" value="LysM"/>
</dbReference>
<dbReference type="PANTHER" id="PTHR33734">
    <property type="entry name" value="LYSM DOMAIN-CONTAINING GPI-ANCHORED PROTEIN 2"/>
    <property type="match status" value="1"/>
</dbReference>
<dbReference type="Proteomes" id="UP001600894">
    <property type="component" value="Unassembled WGS sequence"/>
</dbReference>
<proteinExistence type="predicted"/>
<sequence length="549" mass="60918">MELIKKQIHMNQWKGTASTQITLDDDFIVPDTMDDMEQVMLHTGEVQVEQVKNQGDKVNVKGHLEFQVLYRREGGGLQTLGGNIPFEELINVPQLEDKDAVSLTWVLEDLNTDMIHSRKLGVQAIVTLQVRIEAVRETEAAADVKAEGDTGVSPEHPLAFAEGETSGLLRTPGTGSDPVPVETLKRRITAASMAVRGKDTYRIREEVGLTGGKPGIGRLLWRELKLRDVSVKPLDGRLHLDGELTVFVIYEAEDENMPVQWVEEIIPFSGDMEAEGAKEDLIPMITVRLAHREIEAKPDYDGEMRELEIDGVLELDIRLYEETDTELLSDVYSNSLELTPERREAVFDRILTRNVCRSRIAEKVKLPQAERILQICHNEGVIKLDEVEPGENCLKIEGVLEVTLLYLTSDDEAPVQAAMEQIPFKCSAEARGINEDSIYQLDAGLEQLSAVMMGGDMVEIKAVAALDFLVLQPVKEQVITGIASGPVDFNKLQELPGIAGYIVQSGDSLWSIAKKFHTTIGNIISANELADDQVKPGQRLLLVKEVARG</sequence>
<dbReference type="Pfam" id="PF12673">
    <property type="entry name" value="SipL"/>
    <property type="match status" value="3"/>
</dbReference>
<dbReference type="PANTHER" id="PTHR33734:SF22">
    <property type="entry name" value="MEMBRANE-BOUND LYTIC MUREIN TRANSGLYCOSYLASE D"/>
    <property type="match status" value="1"/>
</dbReference>
<dbReference type="EMBL" id="BAABXL010000001">
    <property type="protein sequence ID" value="GAA6270247.1"/>
    <property type="molecule type" value="Genomic_DNA"/>
</dbReference>
<evidence type="ECO:0000259" key="1">
    <source>
        <dbReference type="PROSITE" id="PS51782"/>
    </source>
</evidence>
<dbReference type="SMART" id="SM00257">
    <property type="entry name" value="LysM"/>
    <property type="match status" value="1"/>
</dbReference>
<feature type="domain" description="LysM" evidence="1">
    <location>
        <begin position="499"/>
        <end position="542"/>
    </location>
</feature>
<keyword evidence="3" id="KW-1185">Reference proteome</keyword>
<accession>A0ABQ0B1V5</accession>
<dbReference type="InterPro" id="IPR036779">
    <property type="entry name" value="LysM_dom_sf"/>
</dbReference>
<dbReference type="Pfam" id="PF01476">
    <property type="entry name" value="LysM"/>
    <property type="match status" value="1"/>
</dbReference>
<dbReference type="SUPFAM" id="SSF54106">
    <property type="entry name" value="LysM domain"/>
    <property type="match status" value="1"/>
</dbReference>
<dbReference type="Gene3D" id="3.10.350.10">
    <property type="entry name" value="LysM domain"/>
    <property type="match status" value="1"/>
</dbReference>